<dbReference type="RefSeq" id="WP_344498487.1">
    <property type="nucleotide sequence ID" value="NZ_BAAAQD010000001.1"/>
</dbReference>
<keyword evidence="2" id="KW-1185">Reference proteome</keyword>
<dbReference type="SUPFAM" id="SSF160104">
    <property type="entry name" value="Acetoacetate decarboxylase-like"/>
    <property type="match status" value="1"/>
</dbReference>
<dbReference type="EMBL" id="BAAAQD010000001">
    <property type="protein sequence ID" value="GAA1499584.1"/>
    <property type="molecule type" value="Genomic_DNA"/>
</dbReference>
<sequence length="215" mass="22907">MSYPPSPWSLRGRMHVSVWAAPVADLPALPPALDGAVRVLRVGRRAFVGTAWVDYRPGGDMAYRELLSAVLTRAGWRPRVTITHIWVDSVASRDGGRELWGIPKDLADLTIPSASGPATASTVDGPIASAALPRGDGLPPRLPAGFRVVQALAGRAETTPVRSTARYGPARVAWTIAPEGPLRFLAGRRPLLSFVAGDFRMRFGAPQRAAVESSG</sequence>
<dbReference type="InterPro" id="IPR010451">
    <property type="entry name" value="Acetoacetate_decarboxylase"/>
</dbReference>
<name>A0ABN1ZI70_9ACTN</name>
<dbReference type="Proteomes" id="UP001501470">
    <property type="component" value="Unassembled WGS sequence"/>
</dbReference>
<evidence type="ECO:0000313" key="1">
    <source>
        <dbReference type="EMBL" id="GAA1499584.1"/>
    </source>
</evidence>
<protein>
    <submittedName>
        <fullName evidence="1">Acetoacetate decarboxylase family protein</fullName>
    </submittedName>
</protein>
<dbReference type="InterPro" id="IPR023375">
    <property type="entry name" value="ADC_dom_sf"/>
</dbReference>
<reference evidence="1 2" key="1">
    <citation type="journal article" date="2019" name="Int. J. Syst. Evol. Microbiol.">
        <title>The Global Catalogue of Microorganisms (GCM) 10K type strain sequencing project: providing services to taxonomists for standard genome sequencing and annotation.</title>
        <authorList>
            <consortium name="The Broad Institute Genomics Platform"/>
            <consortium name="The Broad Institute Genome Sequencing Center for Infectious Disease"/>
            <person name="Wu L."/>
            <person name="Ma J."/>
        </authorList>
    </citation>
    <scope>NUCLEOTIDE SEQUENCE [LARGE SCALE GENOMIC DNA]</scope>
    <source>
        <strain evidence="1 2">JCM 15933</strain>
    </source>
</reference>
<gene>
    <name evidence="1" type="ORF">GCM10009827_002160</name>
</gene>
<evidence type="ECO:0000313" key="2">
    <source>
        <dbReference type="Proteomes" id="UP001501470"/>
    </source>
</evidence>
<accession>A0ABN1ZI70</accession>
<dbReference type="Gene3D" id="2.40.400.10">
    <property type="entry name" value="Acetoacetate decarboxylase-like"/>
    <property type="match status" value="1"/>
</dbReference>
<comment type="caution">
    <text evidence="1">The sequence shown here is derived from an EMBL/GenBank/DDBJ whole genome shotgun (WGS) entry which is preliminary data.</text>
</comment>
<proteinExistence type="predicted"/>
<dbReference type="Pfam" id="PF06314">
    <property type="entry name" value="ADC"/>
    <property type="match status" value="1"/>
</dbReference>
<organism evidence="1 2">
    <name type="scientific">Dactylosporangium maewongense</name>
    <dbReference type="NCBI Taxonomy" id="634393"/>
    <lineage>
        <taxon>Bacteria</taxon>
        <taxon>Bacillati</taxon>
        <taxon>Actinomycetota</taxon>
        <taxon>Actinomycetes</taxon>
        <taxon>Micromonosporales</taxon>
        <taxon>Micromonosporaceae</taxon>
        <taxon>Dactylosporangium</taxon>
    </lineage>
</organism>